<proteinExistence type="predicted"/>
<evidence type="ECO:0000313" key="2">
    <source>
        <dbReference type="Proteomes" id="UP001057381"/>
    </source>
</evidence>
<dbReference type="SUPFAM" id="SSF52540">
    <property type="entry name" value="P-loop containing nucleoside triphosphate hydrolases"/>
    <property type="match status" value="1"/>
</dbReference>
<gene>
    <name evidence="1" type="ORF">KFV11_00405</name>
</gene>
<dbReference type="InterPro" id="IPR027417">
    <property type="entry name" value="P-loop_NTPase"/>
</dbReference>
<dbReference type="Gene3D" id="3.40.50.300">
    <property type="entry name" value="P-loop containing nucleotide triphosphate hydrolases"/>
    <property type="match status" value="1"/>
</dbReference>
<reference evidence="1" key="1">
    <citation type="submission" date="2021-04" db="EMBL/GenBank/DDBJ databases">
        <title>Complete Genome Sequences of Macrococcus spp. from dog and cattle.</title>
        <authorList>
            <person name="Schwendener S."/>
            <person name="Perreten V."/>
        </authorList>
    </citation>
    <scope>NUCLEOTIDE SEQUENCE</scope>
    <source>
        <strain evidence="1">Epi0143-OL</strain>
    </source>
</reference>
<organism evidence="1 2">
    <name type="scientific">Macrococcus equipercicus</name>
    <dbReference type="NCBI Taxonomy" id="69967"/>
    <lineage>
        <taxon>Bacteria</taxon>
        <taxon>Bacillati</taxon>
        <taxon>Bacillota</taxon>
        <taxon>Bacilli</taxon>
        <taxon>Bacillales</taxon>
        <taxon>Staphylococcaceae</taxon>
        <taxon>Macrococcus</taxon>
    </lineage>
</organism>
<dbReference type="KEGG" id="mequ:KFV11_00405"/>
<protein>
    <submittedName>
        <fullName evidence="1">Tunicamycin resistance protein</fullName>
    </submittedName>
</protein>
<dbReference type="AlphaFoldDB" id="A0A9Q9F1F6"/>
<dbReference type="EMBL" id="CP073809">
    <property type="protein sequence ID" value="UTH13872.1"/>
    <property type="molecule type" value="Genomic_DNA"/>
</dbReference>
<accession>A0A9Q9F1F6</accession>
<name>A0A9Q9F1F6_9STAP</name>
<dbReference type="Proteomes" id="UP001057381">
    <property type="component" value="Chromosome"/>
</dbReference>
<evidence type="ECO:0000313" key="1">
    <source>
        <dbReference type="EMBL" id="UTH13872.1"/>
    </source>
</evidence>
<dbReference type="RefSeq" id="WP_254250015.1">
    <property type="nucleotide sequence ID" value="NZ_CP073809.1"/>
</dbReference>
<sequence length="178" mass="20976">MFNGVLNDKQNKNHLAEWRFGAGKTTIANALVKAIPNSYLFDPEHAGSYINHTIPENIKCSDFQDHYEWRMINRMMLNKLLRQYFGIIVIPMTITKKDYYYKITKDIDSAIIKNFFLKADRETLENRLIERGDNVDSWPHQQIERCLKAFDQIEIYHMIDTSEKEIDEIVSSILIEIS</sequence>